<reference evidence="10 11" key="1">
    <citation type="submission" date="2014-10" db="EMBL/GenBank/DDBJ databases">
        <title>Pedobacter Kyungheensis.</title>
        <authorList>
            <person name="Anderson B.M."/>
            <person name="Newman J.D."/>
        </authorList>
    </citation>
    <scope>NUCLEOTIDE SEQUENCE [LARGE SCALE GENOMIC DNA]</scope>
    <source>
        <strain evidence="10 11">KACC 16221</strain>
    </source>
</reference>
<dbReference type="InterPro" id="IPR003661">
    <property type="entry name" value="HisK_dim/P_dom"/>
</dbReference>
<dbReference type="Pfam" id="PF00512">
    <property type="entry name" value="HisKA"/>
    <property type="match status" value="1"/>
</dbReference>
<dbReference type="Gene3D" id="3.30.565.10">
    <property type="entry name" value="Histidine kinase-like ATPase, C-terminal domain"/>
    <property type="match status" value="1"/>
</dbReference>
<dbReference type="PROSITE" id="PS50109">
    <property type="entry name" value="HIS_KIN"/>
    <property type="match status" value="1"/>
</dbReference>
<keyword evidence="5 8" id="KW-0812">Transmembrane</keyword>
<dbReference type="InterPro" id="IPR003594">
    <property type="entry name" value="HATPase_dom"/>
</dbReference>
<feature type="transmembrane region" description="Helical" evidence="8">
    <location>
        <begin position="128"/>
        <end position="150"/>
    </location>
</feature>
<dbReference type="EC" id="2.7.13.3" evidence="2"/>
<dbReference type="InterPro" id="IPR005467">
    <property type="entry name" value="His_kinase_dom"/>
</dbReference>
<feature type="domain" description="Histidine kinase" evidence="9">
    <location>
        <begin position="217"/>
        <end position="401"/>
    </location>
</feature>
<evidence type="ECO:0000256" key="8">
    <source>
        <dbReference type="SAM" id="Phobius"/>
    </source>
</evidence>
<evidence type="ECO:0000313" key="11">
    <source>
        <dbReference type="Proteomes" id="UP000031246"/>
    </source>
</evidence>
<dbReference type="GO" id="GO:0000155">
    <property type="term" value="F:phosphorelay sensor kinase activity"/>
    <property type="evidence" value="ECO:0007669"/>
    <property type="project" value="InterPro"/>
</dbReference>
<dbReference type="Proteomes" id="UP000031246">
    <property type="component" value="Unassembled WGS sequence"/>
</dbReference>
<evidence type="ECO:0000256" key="2">
    <source>
        <dbReference type="ARBA" id="ARBA00012438"/>
    </source>
</evidence>
<evidence type="ECO:0000256" key="3">
    <source>
        <dbReference type="ARBA" id="ARBA00022553"/>
    </source>
</evidence>
<comment type="catalytic activity">
    <reaction evidence="1">
        <text>ATP + protein L-histidine = ADP + protein N-phospho-L-histidine.</text>
        <dbReference type="EC" id="2.7.13.3"/>
    </reaction>
</comment>
<evidence type="ECO:0000256" key="5">
    <source>
        <dbReference type="ARBA" id="ARBA00022692"/>
    </source>
</evidence>
<accession>A0A0C1DCM8</accession>
<dbReference type="SMART" id="SM00387">
    <property type="entry name" value="HATPase_c"/>
    <property type="match status" value="1"/>
</dbReference>
<dbReference type="SUPFAM" id="SSF55874">
    <property type="entry name" value="ATPase domain of HSP90 chaperone/DNA topoisomerase II/histidine kinase"/>
    <property type="match status" value="1"/>
</dbReference>
<dbReference type="CDD" id="cd00082">
    <property type="entry name" value="HisKA"/>
    <property type="match status" value="1"/>
</dbReference>
<dbReference type="SMART" id="SM00388">
    <property type="entry name" value="HisKA"/>
    <property type="match status" value="1"/>
</dbReference>
<protein>
    <recommendedName>
        <fullName evidence="2">histidine kinase</fullName>
        <ecNumber evidence="2">2.7.13.3</ecNumber>
    </recommendedName>
</protein>
<evidence type="ECO:0000256" key="7">
    <source>
        <dbReference type="ARBA" id="ARBA00022989"/>
    </source>
</evidence>
<evidence type="ECO:0000256" key="4">
    <source>
        <dbReference type="ARBA" id="ARBA00022679"/>
    </source>
</evidence>
<sequence>MKLATNYNRVNIVTSTVVLICTGIVYYLFIHSILTDKLDKDLVVEEDEIQQYVATYHKLPLPASFINQQVAYSVFDPSQPERELRYTSYIDPKDKDEEPGRSLFTTVKVGEVTYRVVITKSRVEAEDLVRVILLITLGVSLLLLTALLLINRFFFNRLWKPFYSILQKMKSFEVTRMTGIREESTSIDEFIELNASVNAMAERVHRDYRELKSFTDNASHEMMTPLAVINSKLDSLLQTEEFTLRQGELLQDIYQATGRLSRLHQSLLLLAKIENNLIPDIQQIDMAVLASSKLRQFQELFEKDDLQITADIDKLEVRMSKYLADILLNNLISNAVRHNIKGGSIEVSLKGTMLTVSNTGNAEKLESNSFDRFAKSSHSEGMGLGLAITRQICNLYHFDLGYAYHDNRHFFSINFSSVS</sequence>
<dbReference type="Pfam" id="PF02518">
    <property type="entry name" value="HATPase_c"/>
    <property type="match status" value="1"/>
</dbReference>
<organism evidence="10 11">
    <name type="scientific">Pedobacter kyungheensis</name>
    <dbReference type="NCBI Taxonomy" id="1069985"/>
    <lineage>
        <taxon>Bacteria</taxon>
        <taxon>Pseudomonadati</taxon>
        <taxon>Bacteroidota</taxon>
        <taxon>Sphingobacteriia</taxon>
        <taxon>Sphingobacteriales</taxon>
        <taxon>Sphingobacteriaceae</taxon>
        <taxon>Pedobacter</taxon>
    </lineage>
</organism>
<evidence type="ECO:0000313" key="10">
    <source>
        <dbReference type="EMBL" id="KIA91705.1"/>
    </source>
</evidence>
<evidence type="ECO:0000256" key="6">
    <source>
        <dbReference type="ARBA" id="ARBA00022777"/>
    </source>
</evidence>
<dbReference type="Gene3D" id="6.10.340.10">
    <property type="match status" value="1"/>
</dbReference>
<dbReference type="InterPro" id="IPR050428">
    <property type="entry name" value="TCS_sensor_his_kinase"/>
</dbReference>
<keyword evidence="8" id="KW-0472">Membrane</keyword>
<dbReference type="InterPro" id="IPR036890">
    <property type="entry name" value="HATPase_C_sf"/>
</dbReference>
<proteinExistence type="predicted"/>
<comment type="caution">
    <text evidence="10">The sequence shown here is derived from an EMBL/GenBank/DDBJ whole genome shotgun (WGS) entry which is preliminary data.</text>
</comment>
<keyword evidence="11" id="KW-1185">Reference proteome</keyword>
<dbReference type="PANTHER" id="PTHR45436:SF5">
    <property type="entry name" value="SENSOR HISTIDINE KINASE TRCS"/>
    <property type="match status" value="1"/>
</dbReference>
<keyword evidence="3" id="KW-0597">Phosphoprotein</keyword>
<dbReference type="GO" id="GO:0005886">
    <property type="term" value="C:plasma membrane"/>
    <property type="evidence" value="ECO:0007669"/>
    <property type="project" value="TreeGrafter"/>
</dbReference>
<dbReference type="EMBL" id="JSYN01000027">
    <property type="protein sequence ID" value="KIA91705.1"/>
    <property type="molecule type" value="Genomic_DNA"/>
</dbReference>
<dbReference type="SUPFAM" id="SSF47384">
    <property type="entry name" value="Homodimeric domain of signal transducing histidine kinase"/>
    <property type="match status" value="1"/>
</dbReference>
<dbReference type="InterPro" id="IPR036097">
    <property type="entry name" value="HisK_dim/P_sf"/>
</dbReference>
<evidence type="ECO:0000259" key="9">
    <source>
        <dbReference type="PROSITE" id="PS50109"/>
    </source>
</evidence>
<keyword evidence="6 10" id="KW-0418">Kinase</keyword>
<keyword evidence="4" id="KW-0808">Transferase</keyword>
<dbReference type="Gene3D" id="1.10.287.130">
    <property type="match status" value="1"/>
</dbReference>
<feature type="transmembrane region" description="Helical" evidence="8">
    <location>
        <begin position="12"/>
        <end position="34"/>
    </location>
</feature>
<gene>
    <name evidence="10" type="ORF">OC25_20325</name>
</gene>
<evidence type="ECO:0000256" key="1">
    <source>
        <dbReference type="ARBA" id="ARBA00000085"/>
    </source>
</evidence>
<dbReference type="PANTHER" id="PTHR45436">
    <property type="entry name" value="SENSOR HISTIDINE KINASE YKOH"/>
    <property type="match status" value="1"/>
</dbReference>
<name>A0A0C1DCM8_9SPHI</name>
<dbReference type="OrthoDB" id="1522504at2"/>
<dbReference type="AlphaFoldDB" id="A0A0C1DCM8"/>
<keyword evidence="7 8" id="KW-1133">Transmembrane helix</keyword>
<dbReference type="RefSeq" id="WP_039479898.1">
    <property type="nucleotide sequence ID" value="NZ_JSYN01000027.1"/>
</dbReference>